<reference evidence="1" key="1">
    <citation type="submission" date="2022-11" db="EMBL/GenBank/DDBJ databases">
        <title>beta-Carotene-producing bacterium, Jeongeuplla avenae sp. nov., alleviates the salt stress of Arabidopsis seedlings.</title>
        <authorList>
            <person name="Jiang L."/>
            <person name="Lee J."/>
        </authorList>
    </citation>
    <scope>NUCLEOTIDE SEQUENCE</scope>
    <source>
        <strain evidence="1">DY_R2A_6</strain>
    </source>
</reference>
<keyword evidence="2" id="KW-1185">Reference proteome</keyword>
<organism evidence="1 2">
    <name type="scientific">Antarcticirhabdus aurantiaca</name>
    <dbReference type="NCBI Taxonomy" id="2606717"/>
    <lineage>
        <taxon>Bacteria</taxon>
        <taxon>Pseudomonadati</taxon>
        <taxon>Pseudomonadota</taxon>
        <taxon>Alphaproteobacteria</taxon>
        <taxon>Hyphomicrobiales</taxon>
        <taxon>Aurantimonadaceae</taxon>
        <taxon>Antarcticirhabdus</taxon>
    </lineage>
</organism>
<gene>
    <name evidence="1" type="ORF">OXU80_17795</name>
</gene>
<evidence type="ECO:0000313" key="2">
    <source>
        <dbReference type="Proteomes" id="UP001163223"/>
    </source>
</evidence>
<dbReference type="Proteomes" id="UP001163223">
    <property type="component" value="Chromosome"/>
</dbReference>
<protein>
    <submittedName>
        <fullName evidence="1">Uncharacterized protein</fullName>
    </submittedName>
</protein>
<proteinExistence type="predicted"/>
<name>A0ACD4NIU1_9HYPH</name>
<sequence>MSLNMHRLKNIPFAFSTDECDEEYNKYTELKFESVDGGQRVSWPPIGESLFVSSYKYYPDLKSIEHDNGDRFVRYGTSGFSLGRYHEFLIDPAPFMPHQWEAAEFWVQIGSTAEASFGYATPLMAFLFEGPRPRGQEWPDLATVRIYGPDKAKVEPVIVSAFRAHQRRMGTWPKIFDLDRRVESDEIEIDVDSGYEDQERLGADLDPLRFLNSAMAQPDGTAACMYLYRILEFYAFFATLDKLSSLRHDVSLSDLDFSRRMAEIMFRDEKGPIQRLVQTLADRPLLDAALDLGIITSPTASQLGDALYAFRNSIVHGKYGSGFAMHSDPVIGSLSVSSKWHPILLELANKSIDHFGARG</sequence>
<evidence type="ECO:0000313" key="1">
    <source>
        <dbReference type="EMBL" id="WAJ26707.1"/>
    </source>
</evidence>
<accession>A0ACD4NIU1</accession>
<dbReference type="EMBL" id="CP113520">
    <property type="protein sequence ID" value="WAJ26707.1"/>
    <property type="molecule type" value="Genomic_DNA"/>
</dbReference>